<gene>
    <name evidence="1" type="ORF">Egran_05979</name>
</gene>
<accession>A0A232LQ03</accession>
<keyword evidence="2" id="KW-1185">Reference proteome</keyword>
<dbReference type="OrthoDB" id="2851859at2759"/>
<reference evidence="1 2" key="1">
    <citation type="journal article" date="2015" name="Environ. Microbiol.">
        <title>Metagenome sequence of Elaphomyces granulatus from sporocarp tissue reveals Ascomycota ectomycorrhizal fingerprints of genome expansion and a Proteobacteria-rich microbiome.</title>
        <authorList>
            <person name="Quandt C.A."/>
            <person name="Kohler A."/>
            <person name="Hesse C.N."/>
            <person name="Sharpton T.J."/>
            <person name="Martin F."/>
            <person name="Spatafora J.W."/>
        </authorList>
    </citation>
    <scope>NUCLEOTIDE SEQUENCE [LARGE SCALE GENOMIC DNA]</scope>
    <source>
        <strain evidence="1 2">OSC145934</strain>
    </source>
</reference>
<dbReference type="InterPro" id="IPR016084">
    <property type="entry name" value="Haem_Oase-like_multi-hlx"/>
</dbReference>
<dbReference type="AlphaFoldDB" id="A0A232LQ03"/>
<protein>
    <submittedName>
        <fullName evidence="1">Uncharacterized protein</fullName>
    </submittedName>
</protein>
<comment type="caution">
    <text evidence="1">The sequence shown here is derived from an EMBL/GenBank/DDBJ whole genome shotgun (WGS) entry which is preliminary data.</text>
</comment>
<dbReference type="Gene3D" id="1.20.910.10">
    <property type="entry name" value="Heme oxygenase-like"/>
    <property type="match status" value="1"/>
</dbReference>
<dbReference type="Proteomes" id="UP000243515">
    <property type="component" value="Unassembled WGS sequence"/>
</dbReference>
<evidence type="ECO:0000313" key="1">
    <source>
        <dbReference type="EMBL" id="OXV06251.1"/>
    </source>
</evidence>
<proteinExistence type="predicted"/>
<evidence type="ECO:0000313" key="2">
    <source>
        <dbReference type="Proteomes" id="UP000243515"/>
    </source>
</evidence>
<name>A0A232LQ03_9EURO</name>
<organism evidence="1 2">
    <name type="scientific">Elaphomyces granulatus</name>
    <dbReference type="NCBI Taxonomy" id="519963"/>
    <lineage>
        <taxon>Eukaryota</taxon>
        <taxon>Fungi</taxon>
        <taxon>Dikarya</taxon>
        <taxon>Ascomycota</taxon>
        <taxon>Pezizomycotina</taxon>
        <taxon>Eurotiomycetes</taxon>
        <taxon>Eurotiomycetidae</taxon>
        <taxon>Eurotiales</taxon>
        <taxon>Elaphomycetaceae</taxon>
        <taxon>Elaphomyces</taxon>
    </lineage>
</organism>
<dbReference type="EMBL" id="NPHW01005956">
    <property type="protein sequence ID" value="OXV06251.1"/>
    <property type="molecule type" value="Genomic_DNA"/>
</dbReference>
<sequence>MHVDIDCVNKNNAQTSYMNWLLESGYNELEMRVKSIACLYGWSQLAYHLNTSEFQNNGTAKNPLFNETFICSNVNFTPDGLIAFLNNTDYYNLYKNNKTHYNDLFQTGLWNEIAFFNSAIGQTIDPKCVH</sequence>